<sequence>MGIEFLGVGRAAHGETAAHKVVASSFDEAARLVAKEILEEQHPDWNDDIYVDIVTNAKFELKGDYAFEIKDLVD</sequence>
<dbReference type="RefSeq" id="WP_289964015.1">
    <property type="nucleotide sequence ID" value="NZ_JAUEOZ010000003.1"/>
</dbReference>
<proteinExistence type="predicted"/>
<reference evidence="1" key="1">
    <citation type="submission" date="2024-05" db="EMBL/GenBank/DDBJ databases">
        <title>Genome Sequences of Four Agar- Degrading Marine Bacteria.</title>
        <authorList>
            <person name="Phillips E.K."/>
            <person name="Shaffer J.C."/>
            <person name="Henson M.W."/>
            <person name="Temperton B."/>
            <person name="Thrash C.J."/>
            <person name="Martin M.O."/>
        </authorList>
    </citation>
    <scope>NUCLEOTIDE SEQUENCE</scope>
    <source>
        <strain evidence="1">EKP203</strain>
    </source>
</reference>
<keyword evidence="2" id="KW-1185">Reference proteome</keyword>
<evidence type="ECO:0000313" key="1">
    <source>
        <dbReference type="EMBL" id="MDN2483856.1"/>
    </source>
</evidence>
<evidence type="ECO:0008006" key="3">
    <source>
        <dbReference type="Google" id="ProtNLM"/>
    </source>
</evidence>
<accession>A0ABT7Y791</accession>
<protein>
    <recommendedName>
        <fullName evidence="3">Dodecin domain-containing protein</fullName>
    </recommendedName>
</protein>
<evidence type="ECO:0000313" key="2">
    <source>
        <dbReference type="Proteomes" id="UP001169719"/>
    </source>
</evidence>
<gene>
    <name evidence="1" type="ORF">QWJ08_21110</name>
</gene>
<dbReference type="Proteomes" id="UP001169719">
    <property type="component" value="Unassembled WGS sequence"/>
</dbReference>
<name>A0ABT7Y791_9VIBR</name>
<comment type="caution">
    <text evidence="1">The sequence shown here is derived from an EMBL/GenBank/DDBJ whole genome shotgun (WGS) entry which is preliminary data.</text>
</comment>
<organism evidence="1 2">
    <name type="scientific">Vibrio agarivorans</name>
    <dbReference type="NCBI Taxonomy" id="153622"/>
    <lineage>
        <taxon>Bacteria</taxon>
        <taxon>Pseudomonadati</taxon>
        <taxon>Pseudomonadota</taxon>
        <taxon>Gammaproteobacteria</taxon>
        <taxon>Vibrionales</taxon>
        <taxon>Vibrionaceae</taxon>
        <taxon>Vibrio</taxon>
    </lineage>
</organism>
<dbReference type="EMBL" id="JAUEOZ010000003">
    <property type="protein sequence ID" value="MDN2483856.1"/>
    <property type="molecule type" value="Genomic_DNA"/>
</dbReference>